<feature type="transmembrane region" description="Helical" evidence="1">
    <location>
        <begin position="12"/>
        <end position="28"/>
    </location>
</feature>
<accession>A0A1I5DAN9</accession>
<dbReference type="AlphaFoldDB" id="A0A1I5DAN9"/>
<name>A0A1I5DAN9_9FLAO</name>
<keyword evidence="1" id="KW-1133">Transmembrane helix</keyword>
<evidence type="ECO:0000256" key="1">
    <source>
        <dbReference type="SAM" id="Phobius"/>
    </source>
</evidence>
<gene>
    <name evidence="2" type="ORF">SAMN05660413_03255</name>
</gene>
<keyword evidence="1" id="KW-0472">Membrane</keyword>
<reference evidence="2 3" key="1">
    <citation type="submission" date="2016-10" db="EMBL/GenBank/DDBJ databases">
        <authorList>
            <person name="de Groot N.N."/>
        </authorList>
    </citation>
    <scope>NUCLEOTIDE SEQUENCE [LARGE SCALE GENOMIC DNA]</scope>
    <source>
        <strain evidence="2 3">DSM 17794</strain>
    </source>
</reference>
<dbReference type="RefSeq" id="WP_175494828.1">
    <property type="nucleotide sequence ID" value="NZ_FOVL01000032.1"/>
</dbReference>
<evidence type="ECO:0000313" key="2">
    <source>
        <dbReference type="EMBL" id="SFN96319.1"/>
    </source>
</evidence>
<protein>
    <submittedName>
        <fullName evidence="2">Uncharacterized protein</fullName>
    </submittedName>
</protein>
<dbReference type="EMBL" id="FOVL01000032">
    <property type="protein sequence ID" value="SFN96319.1"/>
    <property type="molecule type" value="Genomic_DNA"/>
</dbReference>
<keyword evidence="3" id="KW-1185">Reference proteome</keyword>
<proteinExistence type="predicted"/>
<keyword evidence="1" id="KW-0812">Transmembrane</keyword>
<organism evidence="2 3">
    <name type="scientific">Salegentibacter flavus</name>
    <dbReference type="NCBI Taxonomy" id="287099"/>
    <lineage>
        <taxon>Bacteria</taxon>
        <taxon>Pseudomonadati</taxon>
        <taxon>Bacteroidota</taxon>
        <taxon>Flavobacteriia</taxon>
        <taxon>Flavobacteriales</taxon>
        <taxon>Flavobacteriaceae</taxon>
        <taxon>Salegentibacter</taxon>
    </lineage>
</organism>
<sequence length="48" mass="5565">MALEEVNKNNGINQFILIYIFFLFAGKRKMLKMKKVNFIISVMAILNG</sequence>
<dbReference type="Proteomes" id="UP000199153">
    <property type="component" value="Unassembled WGS sequence"/>
</dbReference>
<evidence type="ECO:0000313" key="3">
    <source>
        <dbReference type="Proteomes" id="UP000199153"/>
    </source>
</evidence>